<dbReference type="Pfam" id="PF07690">
    <property type="entry name" value="MFS_1"/>
    <property type="match status" value="1"/>
</dbReference>
<dbReference type="Gene3D" id="1.20.1250.20">
    <property type="entry name" value="MFS general substrate transporter like domains"/>
    <property type="match status" value="1"/>
</dbReference>
<protein>
    <recommendedName>
        <fullName evidence="8">Major facilitator superfamily (MFS) profile domain-containing protein</fullName>
    </recommendedName>
</protein>
<evidence type="ECO:0000256" key="3">
    <source>
        <dbReference type="ARBA" id="ARBA00022475"/>
    </source>
</evidence>
<evidence type="ECO:0000313" key="9">
    <source>
        <dbReference type="EMBL" id="KKR37793.1"/>
    </source>
</evidence>
<keyword evidence="4 7" id="KW-0812">Transmembrane</keyword>
<dbReference type="InterPro" id="IPR011701">
    <property type="entry name" value="MFS"/>
</dbReference>
<evidence type="ECO:0000256" key="7">
    <source>
        <dbReference type="SAM" id="Phobius"/>
    </source>
</evidence>
<feature type="transmembrane region" description="Helical" evidence="7">
    <location>
        <begin position="177"/>
        <end position="197"/>
    </location>
</feature>
<dbReference type="PROSITE" id="PS50850">
    <property type="entry name" value="MFS"/>
    <property type="match status" value="1"/>
</dbReference>
<keyword evidence="2" id="KW-0813">Transport</keyword>
<evidence type="ECO:0000256" key="5">
    <source>
        <dbReference type="ARBA" id="ARBA00022989"/>
    </source>
</evidence>
<dbReference type="InterPro" id="IPR020846">
    <property type="entry name" value="MFS_dom"/>
</dbReference>
<evidence type="ECO:0000256" key="1">
    <source>
        <dbReference type="ARBA" id="ARBA00004651"/>
    </source>
</evidence>
<dbReference type="InterPro" id="IPR036259">
    <property type="entry name" value="MFS_trans_sf"/>
</dbReference>
<feature type="transmembrane region" description="Helical" evidence="7">
    <location>
        <begin position="49"/>
        <end position="65"/>
    </location>
</feature>
<feature type="domain" description="Major facilitator superfamily (MFS) profile" evidence="8">
    <location>
        <begin position="8"/>
        <end position="203"/>
    </location>
</feature>
<accession>A0A0G0QCD3</accession>
<dbReference type="PANTHER" id="PTHR23517">
    <property type="entry name" value="RESISTANCE PROTEIN MDTM, PUTATIVE-RELATED-RELATED"/>
    <property type="match status" value="1"/>
</dbReference>
<dbReference type="InterPro" id="IPR050171">
    <property type="entry name" value="MFS_Transporters"/>
</dbReference>
<proteinExistence type="predicted"/>
<feature type="transmembrane region" description="Helical" evidence="7">
    <location>
        <begin position="86"/>
        <end position="107"/>
    </location>
</feature>
<dbReference type="Proteomes" id="UP000034687">
    <property type="component" value="Unassembled WGS sequence"/>
</dbReference>
<evidence type="ECO:0000259" key="8">
    <source>
        <dbReference type="PROSITE" id="PS50850"/>
    </source>
</evidence>
<evidence type="ECO:0000256" key="2">
    <source>
        <dbReference type="ARBA" id="ARBA00022448"/>
    </source>
</evidence>
<dbReference type="SUPFAM" id="SSF103473">
    <property type="entry name" value="MFS general substrate transporter"/>
    <property type="match status" value="1"/>
</dbReference>
<feature type="transmembrane region" description="Helical" evidence="7">
    <location>
        <begin position="113"/>
        <end position="136"/>
    </location>
</feature>
<feature type="transmembrane region" description="Helical" evidence="7">
    <location>
        <begin position="148"/>
        <end position="171"/>
    </location>
</feature>
<evidence type="ECO:0000256" key="4">
    <source>
        <dbReference type="ARBA" id="ARBA00022692"/>
    </source>
</evidence>
<evidence type="ECO:0000313" key="10">
    <source>
        <dbReference type="Proteomes" id="UP000034687"/>
    </source>
</evidence>
<dbReference type="GO" id="GO:0005886">
    <property type="term" value="C:plasma membrane"/>
    <property type="evidence" value="ECO:0007669"/>
    <property type="project" value="UniProtKB-SubCell"/>
</dbReference>
<sequence length="203" mass="22255">MDPLVRKVLAGLKINKIIEYLTFSDIMVLSGWGLISPILAVFFTEQVKGGTVALAGLAATVYFLTKSIVQIPIARFIDAKRGEWDDYWVMIAGALIISISAFLYIFVQYPWQVIAVQIVYGLGGALAYPAWLAIFTRHVDTHREGFEWSFYYTATDLGSALTGGLGGLLAAAYGYNMVFVIVGISSLLGTAFLAGIVRDIKRR</sequence>
<keyword evidence="5 7" id="KW-1133">Transmembrane helix</keyword>
<feature type="transmembrane region" description="Helical" evidence="7">
    <location>
        <begin position="20"/>
        <end position="43"/>
    </location>
</feature>
<evidence type="ECO:0000256" key="6">
    <source>
        <dbReference type="ARBA" id="ARBA00023136"/>
    </source>
</evidence>
<dbReference type="GO" id="GO:0022857">
    <property type="term" value="F:transmembrane transporter activity"/>
    <property type="evidence" value="ECO:0007669"/>
    <property type="project" value="InterPro"/>
</dbReference>
<comment type="caution">
    <text evidence="9">The sequence shown here is derived from an EMBL/GenBank/DDBJ whole genome shotgun (WGS) entry which is preliminary data.</text>
</comment>
<dbReference type="AlphaFoldDB" id="A0A0G0QCD3"/>
<keyword evidence="3" id="KW-1003">Cell membrane</keyword>
<name>A0A0G0QCD3_9BACT</name>
<keyword evidence="6 7" id="KW-0472">Membrane</keyword>
<gene>
    <name evidence="9" type="ORF">UT72_C0032G0004</name>
</gene>
<dbReference type="EMBL" id="LBXW01000032">
    <property type="protein sequence ID" value="KKR37793.1"/>
    <property type="molecule type" value="Genomic_DNA"/>
</dbReference>
<organism evidence="9 10">
    <name type="scientific">Candidatus Woesebacteria bacterium GW2011_GWB1_40_101</name>
    <dbReference type="NCBI Taxonomy" id="1618575"/>
    <lineage>
        <taxon>Bacteria</taxon>
        <taxon>Candidatus Woeseibacteriota</taxon>
    </lineage>
</organism>
<comment type="subcellular location">
    <subcellularLocation>
        <location evidence="1">Cell membrane</location>
        <topology evidence="1">Multi-pass membrane protein</topology>
    </subcellularLocation>
</comment>
<reference evidence="9 10" key="1">
    <citation type="journal article" date="2015" name="Nature">
        <title>rRNA introns, odd ribosomes, and small enigmatic genomes across a large radiation of phyla.</title>
        <authorList>
            <person name="Brown C.T."/>
            <person name="Hug L.A."/>
            <person name="Thomas B.C."/>
            <person name="Sharon I."/>
            <person name="Castelle C.J."/>
            <person name="Singh A."/>
            <person name="Wilkins M.J."/>
            <person name="Williams K.H."/>
            <person name="Banfield J.F."/>
        </authorList>
    </citation>
    <scope>NUCLEOTIDE SEQUENCE [LARGE SCALE GENOMIC DNA]</scope>
</reference>